<sequence>MANLACTSCLYRQRAMAPQEELQCGDAGDAAPGPRGPGGSEAAAALRVPARFQPPAVNRPEPEIARSGAAGMTLELPGADSPGPERRPPDGGQWRSPAPTLRPPGQLFRWDILSLQRLQREMQLKEDLQHEGLWWDRRRDFHQRAQKPALFIRERLRRGCPGYDTCFSPATA</sequence>
<dbReference type="EMBL" id="KB320473">
    <property type="protein sequence ID" value="ELW71114.1"/>
    <property type="molecule type" value="Genomic_DNA"/>
</dbReference>
<dbReference type="AlphaFoldDB" id="L9L8Y7"/>
<keyword evidence="3" id="KW-1185">Reference proteome</keyword>
<reference evidence="3" key="1">
    <citation type="submission" date="2012-07" db="EMBL/GenBank/DDBJ databases">
        <title>Genome of the Chinese tree shrew, a rising model animal genetically related to primates.</title>
        <authorList>
            <person name="Zhang G."/>
            <person name="Fan Y."/>
            <person name="Yao Y."/>
            <person name="Huang Z."/>
        </authorList>
    </citation>
    <scope>NUCLEOTIDE SEQUENCE [LARGE SCALE GENOMIC DNA]</scope>
</reference>
<reference evidence="3" key="2">
    <citation type="journal article" date="2013" name="Nat. Commun.">
        <title>Genome of the Chinese tree shrew.</title>
        <authorList>
            <person name="Fan Y."/>
            <person name="Huang Z.Y."/>
            <person name="Cao C.C."/>
            <person name="Chen C.S."/>
            <person name="Chen Y.X."/>
            <person name="Fan D.D."/>
            <person name="He J."/>
            <person name="Hou H.L."/>
            <person name="Hu L."/>
            <person name="Hu X.T."/>
            <person name="Jiang X.T."/>
            <person name="Lai R."/>
            <person name="Lang Y.S."/>
            <person name="Liang B."/>
            <person name="Liao S.G."/>
            <person name="Mu D."/>
            <person name="Ma Y.Y."/>
            <person name="Niu Y.Y."/>
            <person name="Sun X.Q."/>
            <person name="Xia J.Q."/>
            <person name="Xiao J."/>
            <person name="Xiong Z.Q."/>
            <person name="Xu L."/>
            <person name="Yang L."/>
            <person name="Zhang Y."/>
            <person name="Zhao W."/>
            <person name="Zhao X.D."/>
            <person name="Zheng Y.T."/>
            <person name="Zhou J.M."/>
            <person name="Zhu Y.B."/>
            <person name="Zhang G.J."/>
            <person name="Wang J."/>
            <person name="Yao Y.G."/>
        </authorList>
    </citation>
    <scope>NUCLEOTIDE SEQUENCE [LARGE SCALE GENOMIC DNA]</scope>
</reference>
<gene>
    <name evidence="2" type="ORF">TREES_T100011522</name>
</gene>
<feature type="region of interest" description="Disordered" evidence="1">
    <location>
        <begin position="22"/>
        <end position="105"/>
    </location>
</feature>
<evidence type="ECO:0000313" key="3">
    <source>
        <dbReference type="Proteomes" id="UP000011518"/>
    </source>
</evidence>
<dbReference type="InParanoid" id="L9L8Y7"/>
<protein>
    <submittedName>
        <fullName evidence="2">Uncharacterized protein</fullName>
    </submittedName>
</protein>
<evidence type="ECO:0000313" key="2">
    <source>
        <dbReference type="EMBL" id="ELW71114.1"/>
    </source>
</evidence>
<organism evidence="2 3">
    <name type="scientific">Tupaia chinensis</name>
    <name type="common">Chinese tree shrew</name>
    <name type="synonym">Tupaia belangeri chinensis</name>
    <dbReference type="NCBI Taxonomy" id="246437"/>
    <lineage>
        <taxon>Eukaryota</taxon>
        <taxon>Metazoa</taxon>
        <taxon>Chordata</taxon>
        <taxon>Craniata</taxon>
        <taxon>Vertebrata</taxon>
        <taxon>Euteleostomi</taxon>
        <taxon>Mammalia</taxon>
        <taxon>Eutheria</taxon>
        <taxon>Euarchontoglires</taxon>
        <taxon>Scandentia</taxon>
        <taxon>Tupaiidae</taxon>
        <taxon>Tupaia</taxon>
    </lineage>
</organism>
<accession>L9L8Y7</accession>
<proteinExistence type="predicted"/>
<dbReference type="Proteomes" id="UP000011518">
    <property type="component" value="Unassembled WGS sequence"/>
</dbReference>
<name>L9L8Y7_TUPCH</name>
<evidence type="ECO:0000256" key="1">
    <source>
        <dbReference type="SAM" id="MobiDB-lite"/>
    </source>
</evidence>